<dbReference type="Proteomes" id="UP000199501">
    <property type="component" value="Unassembled WGS sequence"/>
</dbReference>
<dbReference type="RefSeq" id="WP_091455143.1">
    <property type="nucleotide sequence ID" value="NZ_FMZZ01000013.1"/>
</dbReference>
<dbReference type="Pfam" id="PF04230">
    <property type="entry name" value="PS_pyruv_trans"/>
    <property type="match status" value="1"/>
</dbReference>
<protein>
    <submittedName>
        <fullName evidence="2">Pyruvyl transferase EpsO</fullName>
    </submittedName>
</protein>
<dbReference type="OrthoDB" id="5242601at2"/>
<name>A0A1G6W081_9PSEU</name>
<keyword evidence="2" id="KW-0808">Transferase</keyword>
<evidence type="ECO:0000259" key="1">
    <source>
        <dbReference type="Pfam" id="PF04230"/>
    </source>
</evidence>
<dbReference type="EMBL" id="FMZZ01000013">
    <property type="protein sequence ID" value="SDD59103.1"/>
    <property type="molecule type" value="Genomic_DNA"/>
</dbReference>
<dbReference type="GO" id="GO:0016740">
    <property type="term" value="F:transferase activity"/>
    <property type="evidence" value="ECO:0007669"/>
    <property type="project" value="UniProtKB-KW"/>
</dbReference>
<reference evidence="3" key="1">
    <citation type="submission" date="2016-10" db="EMBL/GenBank/DDBJ databases">
        <authorList>
            <person name="Varghese N."/>
            <person name="Submissions S."/>
        </authorList>
    </citation>
    <scope>NUCLEOTIDE SEQUENCE [LARGE SCALE GENOMIC DNA]</scope>
    <source>
        <strain evidence="3">IBRC-M 10403</strain>
    </source>
</reference>
<gene>
    <name evidence="2" type="ORF">SAMN05216174_113185</name>
</gene>
<sequence>MIAESGPDNPDQRRARLRSHIARVLSTLLAPGTRCALVDFPLHANVGDSAIWLGERTALRGLGVSVAYTCDEQSFRPQDLLTAVPEGVILIHGGGNLGDLWPERQHFREHLVRSFPRHRIVQLPQSICFRDDANLQRARAVFDAHPDLALLVRDQHSLHLARTHFAATSLLCPDMAFTLSVPPTNGCRAHDVVWLARSDHEATGLPPPAPNGRTLHTDWTNELDATPAWQLRRNAAGQRLRAAVHALQEHPDPNRVAAVAAAHDELAALQLTRGCALLASGDVVVTDRLHGHLLSLLLDRPHVLLADRYGKVGNSWRTWTSGWPGVRWAGSPSEAVDQAHALAAAAH</sequence>
<feature type="domain" description="Polysaccharide pyruvyl transferase" evidence="1">
    <location>
        <begin position="45"/>
        <end position="306"/>
    </location>
</feature>
<dbReference type="AlphaFoldDB" id="A0A1G6W081"/>
<organism evidence="2 3">
    <name type="scientific">Actinokineospora iranica</name>
    <dbReference type="NCBI Taxonomy" id="1271860"/>
    <lineage>
        <taxon>Bacteria</taxon>
        <taxon>Bacillati</taxon>
        <taxon>Actinomycetota</taxon>
        <taxon>Actinomycetes</taxon>
        <taxon>Pseudonocardiales</taxon>
        <taxon>Pseudonocardiaceae</taxon>
        <taxon>Actinokineospora</taxon>
    </lineage>
</organism>
<evidence type="ECO:0000313" key="2">
    <source>
        <dbReference type="EMBL" id="SDD59103.1"/>
    </source>
</evidence>
<proteinExistence type="predicted"/>
<keyword evidence="3" id="KW-1185">Reference proteome</keyword>
<dbReference type="STRING" id="1271860.SAMN05216174_113185"/>
<accession>A0A1G6W081</accession>
<evidence type="ECO:0000313" key="3">
    <source>
        <dbReference type="Proteomes" id="UP000199501"/>
    </source>
</evidence>
<dbReference type="InterPro" id="IPR007345">
    <property type="entry name" value="Polysacch_pyruvyl_Trfase"/>
</dbReference>